<dbReference type="Pfam" id="PF00069">
    <property type="entry name" value="Pkinase"/>
    <property type="match status" value="1"/>
</dbReference>
<dbReference type="Gene3D" id="1.10.510.10">
    <property type="entry name" value="Transferase(Phosphotransferase) domain 1"/>
    <property type="match status" value="1"/>
</dbReference>
<evidence type="ECO:0000259" key="4">
    <source>
        <dbReference type="Pfam" id="PF00069"/>
    </source>
</evidence>
<dbReference type="InterPro" id="IPR019734">
    <property type="entry name" value="TPR_rpt"/>
</dbReference>
<name>A0A653ZQQ8_BACMY</name>
<dbReference type="Proteomes" id="UP000437562">
    <property type="component" value="Unassembled WGS sequence"/>
</dbReference>
<protein>
    <recommendedName>
        <fullName evidence="4">Protein kinase domain-containing protein</fullName>
    </recommendedName>
</protein>
<accession>A0A653ZQQ8</accession>
<dbReference type="PROSITE" id="PS50005">
    <property type="entry name" value="TPR"/>
    <property type="match status" value="2"/>
</dbReference>
<dbReference type="Gene3D" id="1.25.40.10">
    <property type="entry name" value="Tetratricopeptide repeat domain"/>
    <property type="match status" value="3"/>
</dbReference>
<dbReference type="GO" id="GO:0004672">
    <property type="term" value="F:protein kinase activity"/>
    <property type="evidence" value="ECO:0007669"/>
    <property type="project" value="InterPro"/>
</dbReference>
<keyword evidence="3" id="KW-0472">Membrane</keyword>
<dbReference type="AlphaFoldDB" id="A0A653ZQQ8"/>
<evidence type="ECO:0000256" key="3">
    <source>
        <dbReference type="SAM" id="Phobius"/>
    </source>
</evidence>
<evidence type="ECO:0000313" key="5">
    <source>
        <dbReference type="EMBL" id="VXC56756.1"/>
    </source>
</evidence>
<evidence type="ECO:0000256" key="2">
    <source>
        <dbReference type="SAM" id="Coils"/>
    </source>
</evidence>
<dbReference type="PANTHER" id="PTHR12558:SF13">
    <property type="entry name" value="CELL DIVISION CYCLE PROTEIN 27 HOMOLOG"/>
    <property type="match status" value="1"/>
</dbReference>
<dbReference type="RefSeq" id="WP_159146505.1">
    <property type="nucleotide sequence ID" value="NZ_LR733376.1"/>
</dbReference>
<feature type="coiled-coil region" evidence="2">
    <location>
        <begin position="419"/>
        <end position="450"/>
    </location>
</feature>
<dbReference type="SUPFAM" id="SSF56112">
    <property type="entry name" value="Protein kinase-like (PK-like)"/>
    <property type="match status" value="1"/>
</dbReference>
<gene>
    <name evidence="5" type="ORF">BACI71_40222</name>
</gene>
<feature type="repeat" description="TPR" evidence="1">
    <location>
        <begin position="808"/>
        <end position="841"/>
    </location>
</feature>
<keyword evidence="3" id="KW-1133">Transmembrane helix</keyword>
<dbReference type="GO" id="GO:0005524">
    <property type="term" value="F:ATP binding"/>
    <property type="evidence" value="ECO:0007669"/>
    <property type="project" value="InterPro"/>
</dbReference>
<dbReference type="InterPro" id="IPR011990">
    <property type="entry name" value="TPR-like_helical_dom_sf"/>
</dbReference>
<dbReference type="SUPFAM" id="SSF48452">
    <property type="entry name" value="TPR-like"/>
    <property type="match status" value="1"/>
</dbReference>
<keyword evidence="3" id="KW-0812">Transmembrane</keyword>
<dbReference type="SMART" id="SM00028">
    <property type="entry name" value="TPR"/>
    <property type="match status" value="6"/>
</dbReference>
<feature type="domain" description="Protein kinase" evidence="4">
    <location>
        <begin position="36"/>
        <end position="235"/>
    </location>
</feature>
<keyword evidence="2" id="KW-0175">Coiled coil</keyword>
<keyword evidence="1" id="KW-0802">TPR repeat</keyword>
<dbReference type="InterPro" id="IPR000719">
    <property type="entry name" value="Prot_kinase_dom"/>
</dbReference>
<dbReference type="Pfam" id="PF13432">
    <property type="entry name" value="TPR_16"/>
    <property type="match status" value="1"/>
</dbReference>
<dbReference type="Pfam" id="PF14559">
    <property type="entry name" value="TPR_19"/>
    <property type="match status" value="1"/>
</dbReference>
<evidence type="ECO:0000256" key="1">
    <source>
        <dbReference type="PROSITE-ProRule" id="PRU00339"/>
    </source>
</evidence>
<dbReference type="EMBL" id="CABWMC010000029">
    <property type="protein sequence ID" value="VXC56756.1"/>
    <property type="molecule type" value="Genomic_DNA"/>
</dbReference>
<organism evidence="5 6">
    <name type="scientific">Bacillus mycoides</name>
    <dbReference type="NCBI Taxonomy" id="1405"/>
    <lineage>
        <taxon>Bacteria</taxon>
        <taxon>Bacillati</taxon>
        <taxon>Bacillota</taxon>
        <taxon>Bacilli</taxon>
        <taxon>Bacillales</taxon>
        <taxon>Bacillaceae</taxon>
        <taxon>Bacillus</taxon>
        <taxon>Bacillus cereus group</taxon>
    </lineage>
</organism>
<dbReference type="SUPFAM" id="SSF81901">
    <property type="entry name" value="HCP-like"/>
    <property type="match status" value="1"/>
</dbReference>
<evidence type="ECO:0000313" key="6">
    <source>
        <dbReference type="Proteomes" id="UP000437562"/>
    </source>
</evidence>
<dbReference type="PANTHER" id="PTHR12558">
    <property type="entry name" value="CELL DIVISION CYCLE 16,23,27"/>
    <property type="match status" value="1"/>
</dbReference>
<proteinExistence type="predicted"/>
<sequence length="895" mass="102553">MGFRPEVGEKINLNKDVYRFEKHPAVIGIEMPYGQEGRQGTVYQLQQENGVDRIALKVFKERYREEKHQLAFLKPLSSLAGLKVCSRYIVTTEEHTSAIEKSEDLANSIVMPWIEGPTWADILQEQRVLSKEQCFFIAEAFLTTLKMMEENEVAHNDLSSSNVLIPFLSENPIEGQHYIELVDVEQMYGPKTKRPSLLPAGSAGYAPMYLKSGVWQKEVDRFAGAILLGEILSWCSEEARNKKWTDASYFKTEEMQTECERYTLLQQVLHNQWNGEIAKLFKQAWSSNSFAECPSFAQWYDAFNSAREIIKIDAERQSAEEHSLFVSKCLEIARLLEERGFKQAALYEYKIIFNSLNPSTALQKELAYIIQTMESREPEINKKMVLQNYLELATELERENNAAFACFVYSRIVQFPNIDHALKQEIESIIEEIKEEIKEEQGTQSQQEVAATITVPNSILQSRKQTKKQVEYDIDDEILNAKASNQPLTVTHEQSEPSSFSKWWKKNKKRILIIGSTVVVVIGGSTLFYFYTTNAKYQKFMEQARQAYDDKKYTKAEEAVGHAIAVKGKDEAHLQLATIYVAEGKNKIAIDYITKLIKDREIDKENNEAAYLLASANFRIGKYQEAVLNFEQALANNAKGIEPYKKDAMRDLAVSHMKMKEFEKAEDVILKMSTKTNEDKAIVSYLKGQLSTATVQLDKAESFFKEAIKQDSKNAIYTIELSNLYVLWNKTNLIDSAKKEMNYQQASQILQAAIQKDMKNIELLNQLGIVYYEAGQFYETRDGAKSNAAYQQALEAYNRVVNSGTRDINTLVNIGILYDKVGQGNEAEKFFTEAYSQNDENAHVNFAFGMFKIKQKKYEEASRFLRKTVQANENESEVRAAQEKLTEMKTNGWIQ</sequence>
<dbReference type="InterPro" id="IPR011009">
    <property type="entry name" value="Kinase-like_dom_sf"/>
</dbReference>
<feature type="repeat" description="TPR" evidence="1">
    <location>
        <begin position="607"/>
        <end position="640"/>
    </location>
</feature>
<feature type="transmembrane region" description="Helical" evidence="3">
    <location>
        <begin position="511"/>
        <end position="531"/>
    </location>
</feature>
<reference evidence="5 6" key="1">
    <citation type="submission" date="2019-10" db="EMBL/GenBank/DDBJ databases">
        <authorList>
            <person name="Karimi E."/>
        </authorList>
    </citation>
    <scope>NUCLEOTIDE SEQUENCE [LARGE SCALE GENOMIC DNA]</scope>
    <source>
        <strain evidence="5">Bacillus sp. 71</strain>
    </source>
</reference>